<dbReference type="STRING" id="319653.SAMN04487973_11325"/>
<dbReference type="AlphaFoldDB" id="A0A0R2K597"/>
<keyword evidence="5" id="KW-1185">Reference proteome</keyword>
<name>A0A0R2K597_9LACO</name>
<feature type="domain" description="NmrA-like" evidence="1">
    <location>
        <begin position="4"/>
        <end position="252"/>
    </location>
</feature>
<dbReference type="PATRIC" id="fig|319653.3.peg.1119"/>
<reference evidence="2 4" key="1">
    <citation type="journal article" date="2015" name="Genome Announc.">
        <title>Expanding the biotechnology potential of lactobacilli through comparative genomics of 213 strains and associated genera.</title>
        <authorList>
            <person name="Sun Z."/>
            <person name="Harris H.M."/>
            <person name="McCann A."/>
            <person name="Guo C."/>
            <person name="Argimon S."/>
            <person name="Zhang W."/>
            <person name="Yang X."/>
            <person name="Jeffery I.B."/>
            <person name="Cooney J.C."/>
            <person name="Kagawa T.F."/>
            <person name="Liu W."/>
            <person name="Song Y."/>
            <person name="Salvetti E."/>
            <person name="Wrobel A."/>
            <person name="Rasinkangas P."/>
            <person name="Parkhill J."/>
            <person name="Rea M.C."/>
            <person name="O'Sullivan O."/>
            <person name="Ritari J."/>
            <person name="Douillard F.P."/>
            <person name="Paul Ross R."/>
            <person name="Yang R."/>
            <person name="Briner A.E."/>
            <person name="Felis G.E."/>
            <person name="de Vos W.M."/>
            <person name="Barrangou R."/>
            <person name="Klaenhammer T.R."/>
            <person name="Caufield P.W."/>
            <person name="Cui Y."/>
            <person name="Zhang H."/>
            <person name="O'Toole P.W."/>
        </authorList>
    </citation>
    <scope>NUCLEOTIDE SEQUENCE [LARGE SCALE GENOMIC DNA]</scope>
    <source>
        <strain evidence="2 4">DSM 22301</strain>
    </source>
</reference>
<protein>
    <submittedName>
        <fullName evidence="2">3-beta hydroxysteroid dehydrogenase isomerase</fullName>
    </submittedName>
    <submittedName>
        <fullName evidence="3">Uncharacterized conserved protein YbjT, contains NAD(P)-binding and DUF2867 domains</fullName>
    </submittedName>
</protein>
<dbReference type="Proteomes" id="UP000051749">
    <property type="component" value="Unassembled WGS sequence"/>
</dbReference>
<accession>A0A0R2K597</accession>
<evidence type="ECO:0000313" key="3">
    <source>
        <dbReference type="EMBL" id="SER69231.1"/>
    </source>
</evidence>
<gene>
    <name evidence="2" type="ORF">IV87_GL001104</name>
    <name evidence="3" type="ORF">SAMN04487973_11325</name>
</gene>
<dbReference type="EMBL" id="JQBY01000024">
    <property type="protein sequence ID" value="KRN81591.1"/>
    <property type="molecule type" value="Genomic_DNA"/>
</dbReference>
<dbReference type="PANTHER" id="PTHR47129">
    <property type="entry name" value="QUINONE OXIDOREDUCTASE 2"/>
    <property type="match status" value="1"/>
</dbReference>
<evidence type="ECO:0000313" key="5">
    <source>
        <dbReference type="Proteomes" id="UP000182818"/>
    </source>
</evidence>
<keyword evidence="2" id="KW-0413">Isomerase</keyword>
<dbReference type="Gene3D" id="3.90.25.10">
    <property type="entry name" value="UDP-galactose 4-epimerase, domain 1"/>
    <property type="match status" value="1"/>
</dbReference>
<evidence type="ECO:0000313" key="4">
    <source>
        <dbReference type="Proteomes" id="UP000051749"/>
    </source>
</evidence>
<proteinExistence type="predicted"/>
<dbReference type="SUPFAM" id="SSF51735">
    <property type="entry name" value="NAD(P)-binding Rossmann-fold domains"/>
    <property type="match status" value="1"/>
</dbReference>
<dbReference type="Pfam" id="PF05368">
    <property type="entry name" value="NmrA"/>
    <property type="match status" value="1"/>
</dbReference>
<dbReference type="InterPro" id="IPR036291">
    <property type="entry name" value="NAD(P)-bd_dom_sf"/>
</dbReference>
<sequence length="286" mass="31622">MKYTITGATGHLGKIVVQNMINLIGSENVRAAVHTPAKAAQLTKLGVEVVKTDYLDIATMTTSFEGTDVLIYIPSKTYNVLQRVTEFENTLIAMKQANVTEIVFVSFFADQENNPFTMSAYYGYVPRRLAGSGLKYAVIKNSLYADPLIPYLPELIERKHLIYPVGDEKLSFITQKDSAEAIANLASKAELRNHGQVYTLTQVKAYKMTELGKIMSKVTDEKIGYAPVSVTEFADIYASEGDGTELGSMYQAGAMGLMDLTTADFKKLTGHDPETMTDFLSKNYQK</sequence>
<dbReference type="InterPro" id="IPR008030">
    <property type="entry name" value="NmrA-like"/>
</dbReference>
<dbReference type="GO" id="GO:0016853">
    <property type="term" value="F:isomerase activity"/>
    <property type="evidence" value="ECO:0007669"/>
    <property type="project" value="UniProtKB-KW"/>
</dbReference>
<dbReference type="Gene3D" id="3.40.50.720">
    <property type="entry name" value="NAD(P)-binding Rossmann-like Domain"/>
    <property type="match status" value="1"/>
</dbReference>
<dbReference type="EMBL" id="FOGK01000013">
    <property type="protein sequence ID" value="SER69231.1"/>
    <property type="molecule type" value="Genomic_DNA"/>
</dbReference>
<dbReference type="InterPro" id="IPR052718">
    <property type="entry name" value="NmrA-type_oxidoreductase"/>
</dbReference>
<dbReference type="GeneID" id="76044293"/>
<organism evidence="2 4">
    <name type="scientific">Pediococcus ethanolidurans</name>
    <dbReference type="NCBI Taxonomy" id="319653"/>
    <lineage>
        <taxon>Bacteria</taxon>
        <taxon>Bacillati</taxon>
        <taxon>Bacillota</taxon>
        <taxon>Bacilli</taxon>
        <taxon>Lactobacillales</taxon>
        <taxon>Lactobacillaceae</taxon>
        <taxon>Pediococcus</taxon>
    </lineage>
</organism>
<dbReference type="RefSeq" id="WP_057807570.1">
    <property type="nucleotide sequence ID" value="NZ_BJYP01000028.1"/>
</dbReference>
<reference evidence="3 5" key="2">
    <citation type="submission" date="2016-10" db="EMBL/GenBank/DDBJ databases">
        <authorList>
            <person name="Varghese N."/>
            <person name="Submissions S."/>
        </authorList>
    </citation>
    <scope>NUCLEOTIDE SEQUENCE [LARGE SCALE GENOMIC DNA]</scope>
    <source>
        <strain evidence="3 5">CGMCC 1.3889</strain>
    </source>
</reference>
<evidence type="ECO:0000313" key="2">
    <source>
        <dbReference type="EMBL" id="KRN81591.1"/>
    </source>
</evidence>
<dbReference type="Proteomes" id="UP000182818">
    <property type="component" value="Unassembled WGS sequence"/>
</dbReference>
<dbReference type="PANTHER" id="PTHR47129:SF1">
    <property type="entry name" value="NMRA-LIKE DOMAIN-CONTAINING PROTEIN"/>
    <property type="match status" value="1"/>
</dbReference>
<evidence type="ECO:0000259" key="1">
    <source>
        <dbReference type="Pfam" id="PF05368"/>
    </source>
</evidence>
<comment type="caution">
    <text evidence="2">The sequence shown here is derived from an EMBL/GenBank/DDBJ whole genome shotgun (WGS) entry which is preliminary data.</text>
</comment>
<dbReference type="OrthoDB" id="152510at2"/>